<dbReference type="InterPro" id="IPR019251">
    <property type="entry name" value="DUF2231_TM"/>
</dbReference>
<name>A0A7V7TXU6_9HYPH</name>
<feature type="transmembrane region" description="Helical" evidence="1">
    <location>
        <begin position="46"/>
        <end position="71"/>
    </location>
</feature>
<dbReference type="InterPro" id="IPR016923">
    <property type="entry name" value="UCP029509"/>
</dbReference>
<feature type="transmembrane region" description="Helical" evidence="1">
    <location>
        <begin position="12"/>
        <end position="34"/>
    </location>
</feature>
<keyword evidence="4" id="KW-1185">Reference proteome</keyword>
<organism evidence="3 4">
    <name type="scientific">Plantimonas leprariae</name>
    <dbReference type="NCBI Taxonomy" id="2615207"/>
    <lineage>
        <taxon>Bacteria</taxon>
        <taxon>Pseudomonadati</taxon>
        <taxon>Pseudomonadota</taxon>
        <taxon>Alphaproteobacteria</taxon>
        <taxon>Hyphomicrobiales</taxon>
        <taxon>Aurantimonadaceae</taxon>
        <taxon>Plantimonas</taxon>
    </lineage>
</organism>
<keyword evidence="1" id="KW-0812">Transmembrane</keyword>
<sequence>MAYSHRPIAAAVVGRSLYAILAAFPIACFTLTLATDIAFWRTSNLMWQYFSAWLLCAGLVFGVLAALVRLFDFILRREVRAIGAAWAHAIVGAVVLILAIVNSFVHAGDGWTAVVPYGLALSAVTVVLMLVAAVLRRAMVSRAFEMGNVYG</sequence>
<protein>
    <submittedName>
        <fullName evidence="3">DUF2231 domain-containing protein</fullName>
    </submittedName>
</protein>
<dbReference type="Proteomes" id="UP000432089">
    <property type="component" value="Unassembled WGS sequence"/>
</dbReference>
<feature type="transmembrane region" description="Helical" evidence="1">
    <location>
        <begin position="83"/>
        <end position="105"/>
    </location>
</feature>
<evidence type="ECO:0000256" key="1">
    <source>
        <dbReference type="SAM" id="Phobius"/>
    </source>
</evidence>
<accession>A0A7V7TXU6</accession>
<dbReference type="Pfam" id="PF09990">
    <property type="entry name" value="DUF2231"/>
    <property type="match status" value="1"/>
</dbReference>
<dbReference type="RefSeq" id="WP_150968364.1">
    <property type="nucleotide sequence ID" value="NZ_VZDO01000002.1"/>
</dbReference>
<keyword evidence="1" id="KW-0472">Membrane</keyword>
<feature type="domain" description="DUF2231" evidence="2">
    <location>
        <begin position="17"/>
        <end position="140"/>
    </location>
</feature>
<proteinExistence type="predicted"/>
<feature type="transmembrane region" description="Helical" evidence="1">
    <location>
        <begin position="117"/>
        <end position="135"/>
    </location>
</feature>
<gene>
    <name evidence="3" type="ORF">F6X38_03630</name>
</gene>
<dbReference type="PIRSF" id="PIRSF029509">
    <property type="entry name" value="UCP029509"/>
    <property type="match status" value="1"/>
</dbReference>
<dbReference type="AlphaFoldDB" id="A0A7V7TXU6"/>
<comment type="caution">
    <text evidence="3">The sequence shown here is derived from an EMBL/GenBank/DDBJ whole genome shotgun (WGS) entry which is preliminary data.</text>
</comment>
<evidence type="ECO:0000313" key="4">
    <source>
        <dbReference type="Proteomes" id="UP000432089"/>
    </source>
</evidence>
<evidence type="ECO:0000313" key="3">
    <source>
        <dbReference type="EMBL" id="KAB0682104.1"/>
    </source>
</evidence>
<keyword evidence="1" id="KW-1133">Transmembrane helix</keyword>
<evidence type="ECO:0000259" key="2">
    <source>
        <dbReference type="Pfam" id="PF09990"/>
    </source>
</evidence>
<reference evidence="3 4" key="1">
    <citation type="submission" date="2019-09" db="EMBL/GenBank/DDBJ databases">
        <title>YIM 132180 draft genome.</title>
        <authorList>
            <person name="Zhang K."/>
        </authorList>
    </citation>
    <scope>NUCLEOTIDE SEQUENCE [LARGE SCALE GENOMIC DNA]</scope>
    <source>
        <strain evidence="3 4">YIM 132180</strain>
    </source>
</reference>
<dbReference type="EMBL" id="VZDO01000002">
    <property type="protein sequence ID" value="KAB0682104.1"/>
    <property type="molecule type" value="Genomic_DNA"/>
</dbReference>